<gene>
    <name evidence="2" type="ORF">C4F51_08420</name>
</gene>
<dbReference type="Proteomes" id="UP000652567">
    <property type="component" value="Unassembled WGS sequence"/>
</dbReference>
<keyword evidence="1" id="KW-1133">Transmembrane helix</keyword>
<accession>A0A928YVL6</accession>
<evidence type="ECO:0000313" key="3">
    <source>
        <dbReference type="Proteomes" id="UP000652567"/>
    </source>
</evidence>
<name>A0A928YVL6_9GAMM</name>
<feature type="transmembrane region" description="Helical" evidence="1">
    <location>
        <begin position="16"/>
        <end position="38"/>
    </location>
</feature>
<proteinExistence type="predicted"/>
<dbReference type="EMBL" id="PRDL01000001">
    <property type="protein sequence ID" value="MBE8717208.1"/>
    <property type="molecule type" value="Genomic_DNA"/>
</dbReference>
<evidence type="ECO:0000313" key="2">
    <source>
        <dbReference type="EMBL" id="MBE8717208.1"/>
    </source>
</evidence>
<keyword evidence="1" id="KW-0472">Membrane</keyword>
<evidence type="ECO:0000256" key="1">
    <source>
        <dbReference type="SAM" id="Phobius"/>
    </source>
</evidence>
<dbReference type="AlphaFoldDB" id="A0A928YVL6"/>
<reference evidence="2" key="1">
    <citation type="submission" date="2018-07" db="EMBL/GenBank/DDBJ databases">
        <title>Genome assembly of strain Ka43.</title>
        <authorList>
            <person name="Kukolya J."/>
            <person name="Nagy I."/>
            <person name="Horvath B."/>
            <person name="Toth A."/>
        </authorList>
    </citation>
    <scope>NUCLEOTIDE SEQUENCE</scope>
    <source>
        <strain evidence="2">KB43</strain>
    </source>
</reference>
<organism evidence="2 3">
    <name type="scientific">Cellvibrio polysaccharolyticus</name>
    <dbReference type="NCBI Taxonomy" id="2082724"/>
    <lineage>
        <taxon>Bacteria</taxon>
        <taxon>Pseudomonadati</taxon>
        <taxon>Pseudomonadota</taxon>
        <taxon>Gammaproteobacteria</taxon>
        <taxon>Cellvibrionales</taxon>
        <taxon>Cellvibrionaceae</taxon>
        <taxon>Cellvibrio</taxon>
    </lineage>
</organism>
<dbReference type="InterPro" id="IPR050330">
    <property type="entry name" value="Bact_OuterMem_StrucFunc"/>
</dbReference>
<keyword evidence="1" id="KW-0812">Transmembrane</keyword>
<dbReference type="Gene3D" id="3.30.1330.60">
    <property type="entry name" value="OmpA-like domain"/>
    <property type="match status" value="1"/>
</dbReference>
<protein>
    <submittedName>
        <fullName evidence="2">OmpA family protein</fullName>
    </submittedName>
</protein>
<dbReference type="PANTHER" id="PTHR30329">
    <property type="entry name" value="STATOR ELEMENT OF FLAGELLAR MOTOR COMPLEX"/>
    <property type="match status" value="1"/>
</dbReference>
<dbReference type="PANTHER" id="PTHR30329:SF21">
    <property type="entry name" value="LIPOPROTEIN YIAD-RELATED"/>
    <property type="match status" value="1"/>
</dbReference>
<dbReference type="SUPFAM" id="SSF103088">
    <property type="entry name" value="OmpA-like"/>
    <property type="match status" value="1"/>
</dbReference>
<keyword evidence="3" id="KW-1185">Reference proteome</keyword>
<dbReference type="InterPro" id="IPR036737">
    <property type="entry name" value="OmpA-like_sf"/>
</dbReference>
<sequence length="234" mass="27334">MEIFKNETHQEDDSHWLSVSDLMSCLMIVFLFIAITLMRHAFIERDKIKQVAVAYQENQVAIYQDLKKEFEPDLNKWNADIDEDTLTFTFKSPDVLFKVGESHLSDQYKHLLTDFFPRYMSVLEQYKSSINEVRIEGHTSSQWNSNSSERDAYFHYMDLSQGRTRSVLSFVHDLETSAAHKDWIKSKFAAVGFSSSKLILDEKNIEDSVKSRRVSFRVVTNAEIQIKRILEATE</sequence>
<comment type="caution">
    <text evidence="2">The sequence shown here is derived from an EMBL/GenBank/DDBJ whole genome shotgun (WGS) entry which is preliminary data.</text>
</comment>
<dbReference type="RefSeq" id="WP_193908878.1">
    <property type="nucleotide sequence ID" value="NZ_PRDL01000001.1"/>
</dbReference>